<proteinExistence type="predicted"/>
<name>A0A6G9XJ75_NOCBR</name>
<accession>A0A6G9XJ75</accession>
<reference evidence="1 2" key="1">
    <citation type="journal article" date="2019" name="ACS Chem. Biol.">
        <title>Identification and Mobilization of a Cryptic Antibiotic Biosynthesis Gene Locus from a Human-Pathogenic Nocardia Isolate.</title>
        <authorList>
            <person name="Herisse M."/>
            <person name="Ishida K."/>
            <person name="Porter J.L."/>
            <person name="Howden B."/>
            <person name="Hertweck C."/>
            <person name="Stinear T.P."/>
            <person name="Pidot S.J."/>
        </authorList>
    </citation>
    <scope>NUCLEOTIDE SEQUENCE [LARGE SCALE GENOMIC DNA]</scope>
    <source>
        <strain evidence="1 2">AUSMDU00024985</strain>
    </source>
</reference>
<dbReference type="EMBL" id="CP046171">
    <property type="protein sequence ID" value="QIS00966.1"/>
    <property type="molecule type" value="Genomic_DNA"/>
</dbReference>
<evidence type="ECO:0000313" key="2">
    <source>
        <dbReference type="Proteomes" id="UP000501705"/>
    </source>
</evidence>
<sequence length="118" mass="13114">MTGSAAAPAEGHYGRDVPLELGMAALRHYEALREMGIVFADPFGEIEIDHARARVEIGSLLVRDDGVLEVVPCRGLTVMQRIELAYQAQRARYLGPQECDGWQYVDEIGWLVAVFEPL</sequence>
<dbReference type="AlphaFoldDB" id="A0A6G9XJ75"/>
<dbReference type="RefSeq" id="WP_167460123.1">
    <property type="nucleotide sequence ID" value="NZ_CP046171.1"/>
</dbReference>
<protein>
    <submittedName>
        <fullName evidence="1">Uncharacterized protein</fullName>
    </submittedName>
</protein>
<organism evidence="1 2">
    <name type="scientific">Nocardia brasiliensis</name>
    <dbReference type="NCBI Taxonomy" id="37326"/>
    <lineage>
        <taxon>Bacteria</taxon>
        <taxon>Bacillati</taxon>
        <taxon>Actinomycetota</taxon>
        <taxon>Actinomycetes</taxon>
        <taxon>Mycobacteriales</taxon>
        <taxon>Nocardiaceae</taxon>
        <taxon>Nocardia</taxon>
    </lineage>
</organism>
<dbReference type="Proteomes" id="UP000501705">
    <property type="component" value="Chromosome"/>
</dbReference>
<evidence type="ECO:0000313" key="1">
    <source>
        <dbReference type="EMBL" id="QIS00966.1"/>
    </source>
</evidence>
<gene>
    <name evidence="1" type="ORF">F5X71_00250</name>
</gene>